<dbReference type="EMBL" id="LCFQ01000013">
    <property type="protein sequence ID" value="KKS97276.1"/>
    <property type="molecule type" value="Genomic_DNA"/>
</dbReference>
<gene>
    <name evidence="2" type="ORF">UV74_C0013G0398</name>
</gene>
<organism evidence="2 3">
    <name type="scientific">Candidatus Woesebacteria bacterium GW2011_GWB1_43_14</name>
    <dbReference type="NCBI Taxonomy" id="1618578"/>
    <lineage>
        <taxon>Bacteria</taxon>
        <taxon>Candidatus Woeseibacteriota</taxon>
    </lineage>
</organism>
<dbReference type="Proteomes" id="UP000034090">
    <property type="component" value="Unassembled WGS sequence"/>
</dbReference>
<evidence type="ECO:0000313" key="2">
    <source>
        <dbReference type="EMBL" id="KKS97276.1"/>
    </source>
</evidence>
<accession>A0A0G1FQG8</accession>
<evidence type="ECO:0000313" key="3">
    <source>
        <dbReference type="Proteomes" id="UP000034090"/>
    </source>
</evidence>
<reference evidence="2 3" key="1">
    <citation type="journal article" date="2015" name="Nature">
        <title>rRNA introns, odd ribosomes, and small enigmatic genomes across a large radiation of phyla.</title>
        <authorList>
            <person name="Brown C.T."/>
            <person name="Hug L.A."/>
            <person name="Thomas B.C."/>
            <person name="Sharon I."/>
            <person name="Castelle C.J."/>
            <person name="Singh A."/>
            <person name="Wilkins M.J."/>
            <person name="Williams K.H."/>
            <person name="Banfield J.F."/>
        </authorList>
    </citation>
    <scope>NUCLEOTIDE SEQUENCE [LARGE SCALE GENOMIC DNA]</scope>
</reference>
<name>A0A0G1FQG8_9BACT</name>
<comment type="caution">
    <text evidence="2">The sequence shown here is derived from an EMBL/GenBank/DDBJ whole genome shotgun (WGS) entry which is preliminary data.</text>
</comment>
<dbReference type="STRING" id="1618578.UV74_C0013G0398"/>
<sequence length="69" mass="7789">MPKEIDFNAYRGKLRLYRLEGVRYPDGSVSLQDRPFSRNGHSKNGHSENGNRVEIIYKAPETAPAPATD</sequence>
<evidence type="ECO:0000256" key="1">
    <source>
        <dbReference type="SAM" id="MobiDB-lite"/>
    </source>
</evidence>
<protein>
    <submittedName>
        <fullName evidence="2">Uncharacterized protein</fullName>
    </submittedName>
</protein>
<dbReference type="AlphaFoldDB" id="A0A0G1FQG8"/>
<feature type="region of interest" description="Disordered" evidence="1">
    <location>
        <begin position="28"/>
        <end position="69"/>
    </location>
</feature>
<proteinExistence type="predicted"/>